<dbReference type="Ensembl" id="ENSPNAT00000029552.2">
    <property type="protein sequence ID" value="ENSPNAP00000035897.2"/>
    <property type="gene ID" value="ENSPNAG00000026232.2"/>
</dbReference>
<proteinExistence type="predicted"/>
<feature type="compositionally biased region" description="Basic and acidic residues" evidence="4">
    <location>
        <begin position="490"/>
        <end position="500"/>
    </location>
</feature>
<dbReference type="InterPro" id="IPR036034">
    <property type="entry name" value="PDZ_sf"/>
</dbReference>
<feature type="region of interest" description="Disordered" evidence="4">
    <location>
        <begin position="351"/>
        <end position="384"/>
    </location>
</feature>
<dbReference type="GeneTree" id="ENSGT00950000182849"/>
<feature type="region of interest" description="Disordered" evidence="4">
    <location>
        <begin position="452"/>
        <end position="500"/>
    </location>
</feature>
<evidence type="ECO:0000313" key="6">
    <source>
        <dbReference type="Ensembl" id="ENSPNAP00000035897.2"/>
    </source>
</evidence>
<feature type="compositionally biased region" description="Low complexity" evidence="4">
    <location>
        <begin position="190"/>
        <end position="202"/>
    </location>
</feature>
<dbReference type="PANTHER" id="PTHR14191:SF4">
    <property type="entry name" value="NA(+)_H(+) EXCHANGE REGULATORY COFACTOR NHE-RF2"/>
    <property type="match status" value="1"/>
</dbReference>
<dbReference type="OMA" id="CEVAHRT"/>
<dbReference type="Pfam" id="PF09007">
    <property type="entry name" value="EBP50_C"/>
    <property type="match status" value="1"/>
</dbReference>
<dbReference type="InterPro" id="IPR041489">
    <property type="entry name" value="PDZ_6"/>
</dbReference>
<dbReference type="STRING" id="42514.ENSPNAP00000035897"/>
<reference evidence="6" key="3">
    <citation type="submission" date="2025-09" db="UniProtKB">
        <authorList>
            <consortium name="Ensembl"/>
        </authorList>
    </citation>
    <scope>IDENTIFICATION</scope>
</reference>
<keyword evidence="7" id="KW-1185">Reference proteome</keyword>
<accession>A0A3B4EHC9</accession>
<dbReference type="GO" id="GO:0005102">
    <property type="term" value="F:signaling receptor binding"/>
    <property type="evidence" value="ECO:0007669"/>
    <property type="project" value="TreeGrafter"/>
</dbReference>
<evidence type="ECO:0000256" key="2">
    <source>
        <dbReference type="ARBA" id="ARBA00022475"/>
    </source>
</evidence>
<dbReference type="Pfam" id="PF00595">
    <property type="entry name" value="PDZ"/>
    <property type="match status" value="1"/>
</dbReference>
<dbReference type="GO" id="GO:0043495">
    <property type="term" value="F:protein-membrane adaptor activity"/>
    <property type="evidence" value="ECO:0007669"/>
    <property type="project" value="TreeGrafter"/>
</dbReference>
<dbReference type="OrthoDB" id="10007415at2759"/>
<dbReference type="SMART" id="SM00228">
    <property type="entry name" value="PDZ"/>
    <property type="match status" value="2"/>
</dbReference>
<feature type="region of interest" description="Disordered" evidence="4">
    <location>
        <begin position="126"/>
        <end position="156"/>
    </location>
</feature>
<name>A0A3B4EHC9_PYGNA</name>
<evidence type="ECO:0000256" key="1">
    <source>
        <dbReference type="ARBA" id="ARBA00004236"/>
    </source>
</evidence>
<keyword evidence="2" id="KW-1003">Cell membrane</keyword>
<feature type="compositionally biased region" description="Low complexity" evidence="4">
    <location>
        <begin position="126"/>
        <end position="151"/>
    </location>
</feature>
<feature type="compositionally biased region" description="Pro residues" evidence="4">
    <location>
        <begin position="203"/>
        <end position="213"/>
    </location>
</feature>
<dbReference type="SUPFAM" id="SSF50156">
    <property type="entry name" value="PDZ domain-like"/>
    <property type="match status" value="2"/>
</dbReference>
<sequence>MAYSVEREMLERGLQPRLCYLTKGDCGYGFHLHGERHCGAQFIRKIEPGSPADLAGLRSGDRVVEVNGLNVEKDSHHQVVEKIMAVEHRTRLLVVDRETDEFLHFHRLPCTEELAVEMGCLSPRSSSLASSPRTSCSSSPHVSHSSSPRDSITPPFSRGCSNKLRMAIAAKEMDKLAFIMNGNKTPPISPSVLLSSPSLHPQPITPPPHPPSPSTSLSETVCQTHLSATFTSPQEEAVAEEEAVMQDLRPRLCCMAMSEGGYGFNLHCAKNRMGQFVRSVDPDSPAERAGLRPGDRVVEVNDRSIEDMKHSEVVAFIRGGGGHAQLLVVDPETDALFKRLGITPTAEHLKEDCVDGPLIESPVSDRPNTDSSASPSPVTDGPLICPPIVNVTLTDPPITNGSLKHQSHGSSSSHSTLSETSAELSSSDAGNKMFDLSHCKCHSGLSGKQELKSQQESFLESDLRLSPTAAEAKQRARAKRANKRAPPMDWNKKKEIFSNF</sequence>
<keyword evidence="3" id="KW-0677">Repeat</keyword>
<feature type="region of interest" description="Disordered" evidence="4">
    <location>
        <begin position="189"/>
        <end position="218"/>
    </location>
</feature>
<dbReference type="Proteomes" id="UP001501920">
    <property type="component" value="Chromosome 12"/>
</dbReference>
<feature type="region of interest" description="Disordered" evidence="4">
    <location>
        <begin position="396"/>
        <end position="429"/>
    </location>
</feature>
<dbReference type="GO" id="GO:0016324">
    <property type="term" value="C:apical plasma membrane"/>
    <property type="evidence" value="ECO:0007669"/>
    <property type="project" value="TreeGrafter"/>
</dbReference>
<dbReference type="Gene3D" id="2.30.42.10">
    <property type="match status" value="2"/>
</dbReference>
<evidence type="ECO:0000259" key="5">
    <source>
        <dbReference type="PROSITE" id="PS50106"/>
    </source>
</evidence>
<dbReference type="InterPro" id="IPR015098">
    <property type="entry name" value="EBP50_C"/>
</dbReference>
<feature type="compositionally biased region" description="Low complexity" evidence="4">
    <location>
        <begin position="408"/>
        <end position="427"/>
    </location>
</feature>
<dbReference type="PROSITE" id="PS50106">
    <property type="entry name" value="PDZ"/>
    <property type="match status" value="2"/>
</dbReference>
<organism evidence="6 7">
    <name type="scientific">Pygocentrus nattereri</name>
    <name type="common">Red-bellied piranha</name>
    <dbReference type="NCBI Taxonomy" id="42514"/>
    <lineage>
        <taxon>Eukaryota</taxon>
        <taxon>Metazoa</taxon>
        <taxon>Chordata</taxon>
        <taxon>Craniata</taxon>
        <taxon>Vertebrata</taxon>
        <taxon>Euteleostomi</taxon>
        <taxon>Actinopterygii</taxon>
        <taxon>Neopterygii</taxon>
        <taxon>Teleostei</taxon>
        <taxon>Ostariophysi</taxon>
        <taxon>Characiformes</taxon>
        <taxon>Characoidei</taxon>
        <taxon>Pygocentrus</taxon>
    </lineage>
</organism>
<evidence type="ECO:0000313" key="7">
    <source>
        <dbReference type="Proteomes" id="UP001501920"/>
    </source>
</evidence>
<reference evidence="6" key="2">
    <citation type="submission" date="2025-08" db="UniProtKB">
        <authorList>
            <consortium name="Ensembl"/>
        </authorList>
    </citation>
    <scope>IDENTIFICATION</scope>
</reference>
<dbReference type="PANTHER" id="PTHR14191">
    <property type="entry name" value="PDZ DOMAIN CONTAINING PROTEIN"/>
    <property type="match status" value="1"/>
</dbReference>
<dbReference type="GO" id="GO:0072659">
    <property type="term" value="P:protein localization to plasma membrane"/>
    <property type="evidence" value="ECO:0007669"/>
    <property type="project" value="TreeGrafter"/>
</dbReference>
<dbReference type="Pfam" id="PF17820">
    <property type="entry name" value="PDZ_6"/>
    <property type="match status" value="1"/>
</dbReference>
<feature type="domain" description="PDZ" evidence="5">
    <location>
        <begin position="18"/>
        <end position="98"/>
    </location>
</feature>
<dbReference type="InterPro" id="IPR001478">
    <property type="entry name" value="PDZ"/>
</dbReference>
<reference evidence="6 7" key="1">
    <citation type="submission" date="2020-10" db="EMBL/GenBank/DDBJ databases">
        <title>Pygocentrus nattereri (red-bellied piranha) genome, fPygNat1, primary haplotype.</title>
        <authorList>
            <person name="Myers G."/>
            <person name="Meyer A."/>
            <person name="Karagic N."/>
            <person name="Pippel M."/>
            <person name="Winkler S."/>
            <person name="Tracey A."/>
            <person name="Wood J."/>
            <person name="Formenti G."/>
            <person name="Howe K."/>
            <person name="Fedrigo O."/>
            <person name="Jarvis E.D."/>
        </authorList>
    </citation>
    <scope>NUCLEOTIDE SEQUENCE [LARGE SCALE GENOMIC DNA]</scope>
</reference>
<evidence type="ECO:0000256" key="4">
    <source>
        <dbReference type="SAM" id="MobiDB-lite"/>
    </source>
</evidence>
<protein>
    <recommendedName>
        <fullName evidence="5">PDZ domain-containing protein</fullName>
    </recommendedName>
</protein>
<gene>
    <name evidence="6" type="primary">SLC9A3R2</name>
</gene>
<dbReference type="CDD" id="cd06768">
    <property type="entry name" value="PDZ_NHERF-like"/>
    <property type="match status" value="2"/>
</dbReference>
<dbReference type="AlphaFoldDB" id="A0A3B4EHC9"/>
<keyword evidence="2" id="KW-0472">Membrane</keyword>
<evidence type="ECO:0000256" key="3">
    <source>
        <dbReference type="ARBA" id="ARBA00022737"/>
    </source>
</evidence>
<dbReference type="InterPro" id="IPR051067">
    <property type="entry name" value="NHER"/>
</dbReference>
<comment type="subcellular location">
    <subcellularLocation>
        <location evidence="1">Cell membrane</location>
    </subcellularLocation>
</comment>
<feature type="domain" description="PDZ" evidence="5">
    <location>
        <begin position="258"/>
        <end position="332"/>
    </location>
</feature>